<dbReference type="EC" id="2.3.2.26" evidence="3"/>
<dbReference type="EMBL" id="DS567224">
    <property type="status" value="NOT_ANNOTATED_CDS"/>
    <property type="molecule type" value="Genomic_DNA"/>
</dbReference>
<dbReference type="PANTHER" id="PTHR11254:SF440">
    <property type="entry name" value="E3 UBIQUITIN-PROTEIN LIGASE NEDD-4"/>
    <property type="match status" value="1"/>
</dbReference>
<dbReference type="SUPFAM" id="SSF56204">
    <property type="entry name" value="Hect, E3 ligase catalytic domain"/>
    <property type="match status" value="1"/>
</dbReference>
<dbReference type="EnsemblProtists" id="Phyra86864">
    <property type="protein sequence ID" value="Phyra86864"/>
    <property type="gene ID" value="Phyra86864"/>
</dbReference>
<evidence type="ECO:0000256" key="2">
    <source>
        <dbReference type="ARBA" id="ARBA00004906"/>
    </source>
</evidence>
<comment type="pathway">
    <text evidence="2">Protein modification; protein ubiquitination.</text>
</comment>
<dbReference type="HOGENOM" id="CLU_1013622_0_0_1"/>
<dbReference type="STRING" id="164328.H3H7X5"/>
<evidence type="ECO:0000313" key="8">
    <source>
        <dbReference type="EnsemblProtists" id="Phyra86864"/>
    </source>
</evidence>
<keyword evidence="9" id="KW-1185">Reference proteome</keyword>
<keyword evidence="5 6" id="KW-0833">Ubl conjugation pathway</keyword>
<feature type="domain" description="HECT" evidence="7">
    <location>
        <begin position="175"/>
        <end position="275"/>
    </location>
</feature>
<dbReference type="InParanoid" id="H3H7X5"/>
<dbReference type="InterPro" id="IPR050409">
    <property type="entry name" value="E3_ubiq-protein_ligase"/>
</dbReference>
<dbReference type="InterPro" id="IPR000569">
    <property type="entry name" value="HECT_dom"/>
</dbReference>
<reference evidence="8" key="2">
    <citation type="submission" date="2015-06" db="UniProtKB">
        <authorList>
            <consortium name="EnsemblProtists"/>
        </authorList>
    </citation>
    <scope>IDENTIFICATION</scope>
    <source>
        <strain evidence="8">Pr102</strain>
    </source>
</reference>
<sequence>MQAVVGFLAVLAVIALLFCCLSLLARRAYIRRQRSLELHAPLLNSDDRRLDAALRDAEEGFNVCAVCSFENFRRVKFCTVCGQALADDEQQNGDKKAPRLSFLPLFKRESRVQLVTATPTHQTTRRRLRAQRRKEWTRKVDVEGRTFWFRDGRWTDTRFTGFVVKFLSTCDLHHHRSLKWFWELVREMPNEYRRRLLQFSTGSSRVPLGGFSALTSYDGRLCPFTLKAVSLIGDGFIHSHACFNRLDLPLHVVRDELKAVLYAVLETEVYGFTTD</sequence>
<proteinExistence type="predicted"/>
<dbReference type="eggNOG" id="KOG0940">
    <property type="taxonomic scope" value="Eukaryota"/>
</dbReference>
<evidence type="ECO:0000256" key="1">
    <source>
        <dbReference type="ARBA" id="ARBA00000885"/>
    </source>
</evidence>
<comment type="catalytic activity">
    <reaction evidence="1">
        <text>S-ubiquitinyl-[E2 ubiquitin-conjugating enzyme]-L-cysteine + [acceptor protein]-L-lysine = [E2 ubiquitin-conjugating enzyme]-L-cysteine + N(6)-ubiquitinyl-[acceptor protein]-L-lysine.</text>
        <dbReference type="EC" id="2.3.2.26"/>
    </reaction>
</comment>
<dbReference type="VEuPathDB" id="FungiDB:KRP23_7067"/>
<accession>H3H7X5</accession>
<protein>
    <recommendedName>
        <fullName evidence="3">HECT-type E3 ubiquitin transferase</fullName>
        <ecNumber evidence="3">2.3.2.26</ecNumber>
    </recommendedName>
</protein>
<dbReference type="VEuPathDB" id="FungiDB:KRP23_7068"/>
<organism evidence="8 9">
    <name type="scientific">Phytophthora ramorum</name>
    <name type="common">Sudden oak death agent</name>
    <dbReference type="NCBI Taxonomy" id="164328"/>
    <lineage>
        <taxon>Eukaryota</taxon>
        <taxon>Sar</taxon>
        <taxon>Stramenopiles</taxon>
        <taxon>Oomycota</taxon>
        <taxon>Peronosporomycetes</taxon>
        <taxon>Peronosporales</taxon>
        <taxon>Peronosporaceae</taxon>
        <taxon>Phytophthora</taxon>
    </lineage>
</organism>
<dbReference type="Proteomes" id="UP000005238">
    <property type="component" value="Unassembled WGS sequence"/>
</dbReference>
<reference evidence="9" key="1">
    <citation type="journal article" date="2006" name="Science">
        <title>Phytophthora genome sequences uncover evolutionary origins and mechanisms of pathogenesis.</title>
        <authorList>
            <person name="Tyler B.M."/>
            <person name="Tripathy S."/>
            <person name="Zhang X."/>
            <person name="Dehal P."/>
            <person name="Jiang R.H."/>
            <person name="Aerts A."/>
            <person name="Arredondo F.D."/>
            <person name="Baxter L."/>
            <person name="Bensasson D."/>
            <person name="Beynon J.L."/>
            <person name="Chapman J."/>
            <person name="Damasceno C.M."/>
            <person name="Dorrance A.E."/>
            <person name="Dou D."/>
            <person name="Dickerman A.W."/>
            <person name="Dubchak I.L."/>
            <person name="Garbelotto M."/>
            <person name="Gijzen M."/>
            <person name="Gordon S.G."/>
            <person name="Govers F."/>
            <person name="Grunwald N.J."/>
            <person name="Huang W."/>
            <person name="Ivors K.L."/>
            <person name="Jones R.W."/>
            <person name="Kamoun S."/>
            <person name="Krampis K."/>
            <person name="Lamour K.H."/>
            <person name="Lee M.K."/>
            <person name="McDonald W.H."/>
            <person name="Medina M."/>
            <person name="Meijer H.J."/>
            <person name="Nordberg E.K."/>
            <person name="Maclean D.J."/>
            <person name="Ospina-Giraldo M.D."/>
            <person name="Morris P.F."/>
            <person name="Phuntumart V."/>
            <person name="Putnam N.H."/>
            <person name="Rash S."/>
            <person name="Rose J.K."/>
            <person name="Sakihama Y."/>
            <person name="Salamov A.A."/>
            <person name="Savidor A."/>
            <person name="Scheuring C.F."/>
            <person name="Smith B.M."/>
            <person name="Sobral B.W."/>
            <person name="Terry A."/>
            <person name="Torto-Alalibo T.A."/>
            <person name="Win J."/>
            <person name="Xu Z."/>
            <person name="Zhang H."/>
            <person name="Grigoriev I.V."/>
            <person name="Rokhsar D.S."/>
            <person name="Boore J.L."/>
        </authorList>
    </citation>
    <scope>NUCLEOTIDE SEQUENCE [LARGE SCALE GENOMIC DNA]</scope>
    <source>
        <strain evidence="9">Pr102</strain>
    </source>
</reference>
<dbReference type="GO" id="GO:0006511">
    <property type="term" value="P:ubiquitin-dependent protein catabolic process"/>
    <property type="evidence" value="ECO:0000318"/>
    <property type="project" value="GO_Central"/>
</dbReference>
<evidence type="ECO:0000256" key="5">
    <source>
        <dbReference type="ARBA" id="ARBA00022786"/>
    </source>
</evidence>
<keyword evidence="4" id="KW-0808">Transferase</keyword>
<evidence type="ECO:0000256" key="4">
    <source>
        <dbReference type="ARBA" id="ARBA00022679"/>
    </source>
</evidence>
<dbReference type="VEuPathDB" id="FungiDB:KRP22_12169"/>
<dbReference type="SMART" id="SM00119">
    <property type="entry name" value="HECTc"/>
    <property type="match status" value="1"/>
</dbReference>
<dbReference type="VEuPathDB" id="FungiDB:KRP22_12170"/>
<dbReference type="FunFam" id="3.30.2410.10:FF:000009">
    <property type="entry name" value="Probable E3 ubiquitin-protein ligase HECTD2"/>
    <property type="match status" value="1"/>
</dbReference>
<evidence type="ECO:0000256" key="6">
    <source>
        <dbReference type="PROSITE-ProRule" id="PRU00104"/>
    </source>
</evidence>
<dbReference type="GO" id="GO:0005737">
    <property type="term" value="C:cytoplasm"/>
    <property type="evidence" value="ECO:0000318"/>
    <property type="project" value="GO_Central"/>
</dbReference>
<evidence type="ECO:0000313" key="9">
    <source>
        <dbReference type="Proteomes" id="UP000005238"/>
    </source>
</evidence>
<evidence type="ECO:0000259" key="7">
    <source>
        <dbReference type="PROSITE" id="PS50237"/>
    </source>
</evidence>
<dbReference type="Pfam" id="PF00632">
    <property type="entry name" value="HECT"/>
    <property type="match status" value="1"/>
</dbReference>
<dbReference type="PANTHER" id="PTHR11254">
    <property type="entry name" value="HECT DOMAIN UBIQUITIN-PROTEIN LIGASE"/>
    <property type="match status" value="1"/>
</dbReference>
<dbReference type="GO" id="GO:0061630">
    <property type="term" value="F:ubiquitin protein ligase activity"/>
    <property type="evidence" value="ECO:0000318"/>
    <property type="project" value="GO_Central"/>
</dbReference>
<dbReference type="AlphaFoldDB" id="H3H7X5"/>
<evidence type="ECO:0000256" key="3">
    <source>
        <dbReference type="ARBA" id="ARBA00012485"/>
    </source>
</evidence>
<dbReference type="InterPro" id="IPR035983">
    <property type="entry name" value="Hect_E3_ubiquitin_ligase"/>
</dbReference>
<feature type="active site" description="Glycyl thioester intermediate" evidence="6">
    <location>
        <position position="242"/>
    </location>
</feature>
<dbReference type="Gene3D" id="3.30.2410.10">
    <property type="entry name" value="Hect, E3 ligase catalytic domain"/>
    <property type="match status" value="1"/>
</dbReference>
<name>H3H7X5_PHYRM</name>
<dbReference type="PROSITE" id="PS50237">
    <property type="entry name" value="HECT"/>
    <property type="match status" value="1"/>
</dbReference>